<dbReference type="Proteomes" id="UP000025227">
    <property type="component" value="Unplaced"/>
</dbReference>
<evidence type="ECO:0000313" key="2">
    <source>
        <dbReference type="WBParaSite" id="HCON_00151085-00001"/>
    </source>
</evidence>
<protein>
    <submittedName>
        <fullName evidence="2">Secreted protein</fullName>
    </submittedName>
</protein>
<keyword evidence="1" id="KW-1185">Reference proteome</keyword>
<dbReference type="AlphaFoldDB" id="A0A7I4YWN3"/>
<sequence>LGADLISWLALADCSIVEKLLRSRNDCAAFQSFLRIGSLTRTMAPSRGMVIRFLDNYVLCCSRRALRDFSTGIMVKIVWIRRDVFEGKHDIHLVLQFQFLSHRSCHSVAIEGKKYFEF</sequence>
<proteinExistence type="predicted"/>
<name>A0A7I4YWN3_HAECO</name>
<accession>A0A7I4YWN3</accession>
<dbReference type="WBParaSite" id="HCON_00151085-00001">
    <property type="protein sequence ID" value="HCON_00151085-00001"/>
    <property type="gene ID" value="HCON_00151085"/>
</dbReference>
<organism evidence="1 2">
    <name type="scientific">Haemonchus contortus</name>
    <name type="common">Barber pole worm</name>
    <dbReference type="NCBI Taxonomy" id="6289"/>
    <lineage>
        <taxon>Eukaryota</taxon>
        <taxon>Metazoa</taxon>
        <taxon>Ecdysozoa</taxon>
        <taxon>Nematoda</taxon>
        <taxon>Chromadorea</taxon>
        <taxon>Rhabditida</taxon>
        <taxon>Rhabditina</taxon>
        <taxon>Rhabditomorpha</taxon>
        <taxon>Strongyloidea</taxon>
        <taxon>Trichostrongylidae</taxon>
        <taxon>Haemonchus</taxon>
    </lineage>
</organism>
<evidence type="ECO:0000313" key="1">
    <source>
        <dbReference type="Proteomes" id="UP000025227"/>
    </source>
</evidence>
<reference evidence="2" key="1">
    <citation type="submission" date="2020-12" db="UniProtKB">
        <authorList>
            <consortium name="WormBaseParasite"/>
        </authorList>
    </citation>
    <scope>IDENTIFICATION</scope>
    <source>
        <strain evidence="2">MHco3</strain>
    </source>
</reference>